<evidence type="ECO:0000313" key="1">
    <source>
        <dbReference type="EMBL" id="PFG29215.1"/>
    </source>
</evidence>
<dbReference type="InterPro" id="IPR010287">
    <property type="entry name" value="DUF892_YciF-like"/>
</dbReference>
<dbReference type="SUPFAM" id="SSF47240">
    <property type="entry name" value="Ferritin-like"/>
    <property type="match status" value="1"/>
</dbReference>
<evidence type="ECO:0000313" key="2">
    <source>
        <dbReference type="Proteomes" id="UP000221369"/>
    </source>
</evidence>
<dbReference type="Gene3D" id="1.20.1260.10">
    <property type="match status" value="1"/>
</dbReference>
<dbReference type="InterPro" id="IPR009078">
    <property type="entry name" value="Ferritin-like_SF"/>
</dbReference>
<organism evidence="1 2">
    <name type="scientific">Paramicrobacterium agarici</name>
    <dbReference type="NCBI Taxonomy" id="630514"/>
    <lineage>
        <taxon>Bacteria</taxon>
        <taxon>Bacillati</taxon>
        <taxon>Actinomycetota</taxon>
        <taxon>Actinomycetes</taxon>
        <taxon>Micrococcales</taxon>
        <taxon>Microbacteriaceae</taxon>
        <taxon>Paramicrobacterium</taxon>
    </lineage>
</organism>
<dbReference type="AlphaFoldDB" id="A0A2A9DST3"/>
<dbReference type="PANTHER" id="PTHR30565:SF9">
    <property type="entry name" value="PROTEIN YCIF"/>
    <property type="match status" value="1"/>
</dbReference>
<dbReference type="PANTHER" id="PTHR30565">
    <property type="entry name" value="PROTEIN YCIF"/>
    <property type="match status" value="1"/>
</dbReference>
<accession>A0A2A9DST3</accession>
<reference evidence="1 2" key="1">
    <citation type="submission" date="2017-10" db="EMBL/GenBank/DDBJ databases">
        <title>Sequencing the genomes of 1000 actinobacteria strains.</title>
        <authorList>
            <person name="Klenk H.-P."/>
        </authorList>
    </citation>
    <scope>NUCLEOTIDE SEQUENCE [LARGE SCALE GENOMIC DNA]</scope>
    <source>
        <strain evidence="1 2">DSM 21798</strain>
    </source>
</reference>
<protein>
    <submittedName>
        <fullName evidence="1">Ferritin-like metal-binding protein YciE</fullName>
    </submittedName>
</protein>
<dbReference type="InterPro" id="IPR047114">
    <property type="entry name" value="YciF"/>
</dbReference>
<gene>
    <name evidence="1" type="ORF">ATJ78_0114</name>
</gene>
<dbReference type="RefSeq" id="WP_098405827.1">
    <property type="nucleotide sequence ID" value="NZ_PDJE01000001.1"/>
</dbReference>
<dbReference type="EMBL" id="PDJE01000001">
    <property type="protein sequence ID" value="PFG29215.1"/>
    <property type="molecule type" value="Genomic_DNA"/>
</dbReference>
<dbReference type="Pfam" id="PF05974">
    <property type="entry name" value="DUF892"/>
    <property type="match status" value="1"/>
</dbReference>
<proteinExistence type="predicted"/>
<dbReference type="InterPro" id="IPR012347">
    <property type="entry name" value="Ferritin-like"/>
</dbReference>
<keyword evidence="2" id="KW-1185">Reference proteome</keyword>
<name>A0A2A9DST3_9MICO</name>
<sequence>MAAKLVDTTSLFAFRLNVALAMEHDSLSMLDELEAAAESDEVRHMFAHHADETREQIENVQKVFTILDIEALTVTCPVTVGLAEDARTLIEASDARIRDLAALNAAAGTENYEVGAYRTLIAVAEGMEENSVRHLLNANLDQERHTSDEFDRKIRSLLA</sequence>
<comment type="caution">
    <text evidence="1">The sequence shown here is derived from an EMBL/GenBank/DDBJ whole genome shotgun (WGS) entry which is preliminary data.</text>
</comment>
<dbReference type="Proteomes" id="UP000221369">
    <property type="component" value="Unassembled WGS sequence"/>
</dbReference>